<proteinExistence type="predicted"/>
<feature type="transmembrane region" description="Helical" evidence="1">
    <location>
        <begin position="6"/>
        <end position="28"/>
    </location>
</feature>
<sequence>MLLFLLAYLGGVLTIVSPCILPVLPFVFARAGQPFLRSTLPMLVGMAVTFAGVATLAAVGGGWAVEANEYGRYAALVLLAVFGVILLFPSLSDRLTRPLVSLGAQLSQSADRSSRSGGSAIAASLLLGVATGLLWAPCAGPVLGLILTGAALQGANVGTTLLLTAYALGAATSLALALLVGGRVYQAMKRSLGVGEWLRRGVGVAVLAAVVAIGLGLDTGFLTQASIASTTSLEQTLIDRFQPQDQQKPSSLVMEKDGGAMMMSGNNQMMMSGNQAMAPAMMSGSNAMMMQAKPQAAAAEALPVEATMPSLDGAVEWLNSPPLSAEALKGKVVLVDFWTYSCINCIRAIPYVKAWAEKYKDQGLVVIGVHAPEFAFEKKIDNVKKAIADLGITYPVAVDNNYAIWRAFNNQYWPAHYFIDGEGRVRHHHFGEGEYDQSERVIQQLLAEAGKANVASDIVNVRATGAQAASDEKDVQSPETYVGYERAENFVAQGGTVNDAAHVYAAAEPRLNEWGLTGNWTVKSENAGLNDKDGSIYYRFHARDLHLVLGPDADGKPVRFKVTIDGKPPGENHGVDTDADGNGTVTGQRLYQLVRLAGPVGDHTFEIHFEDPGVQAYAFTFG</sequence>
<dbReference type="PANTHER" id="PTHR42852">
    <property type="entry name" value="THIOL:DISULFIDE INTERCHANGE PROTEIN DSBE"/>
    <property type="match status" value="1"/>
</dbReference>
<protein>
    <submittedName>
        <fullName evidence="3">Cytochrome c biogenesis protein CcdA</fullName>
    </submittedName>
</protein>
<reference evidence="3 4" key="1">
    <citation type="submission" date="2019-06" db="EMBL/GenBank/DDBJ databases">
        <title>Sorghum-associated microbial communities from plants grown in Nebraska, USA.</title>
        <authorList>
            <person name="Schachtman D."/>
        </authorList>
    </citation>
    <scope>NUCLEOTIDE SEQUENCE [LARGE SCALE GENOMIC DNA]</scope>
    <source>
        <strain evidence="3 4">1225</strain>
    </source>
</reference>
<dbReference type="RefSeq" id="WP_145639994.1">
    <property type="nucleotide sequence ID" value="NZ_VIWP01000005.1"/>
</dbReference>
<dbReference type="InterPro" id="IPR013766">
    <property type="entry name" value="Thioredoxin_domain"/>
</dbReference>
<keyword evidence="1" id="KW-0812">Transmembrane</keyword>
<evidence type="ECO:0000256" key="1">
    <source>
        <dbReference type="SAM" id="Phobius"/>
    </source>
</evidence>
<dbReference type="EMBL" id="VIWP01000005">
    <property type="protein sequence ID" value="TWF52308.1"/>
    <property type="molecule type" value="Genomic_DNA"/>
</dbReference>
<feature type="transmembrane region" description="Helical" evidence="1">
    <location>
        <begin position="120"/>
        <end position="143"/>
    </location>
</feature>
<feature type="transmembrane region" description="Helical" evidence="1">
    <location>
        <begin position="163"/>
        <end position="185"/>
    </location>
</feature>
<dbReference type="OrthoDB" id="9811352at2"/>
<dbReference type="SUPFAM" id="SSF52833">
    <property type="entry name" value="Thioredoxin-like"/>
    <property type="match status" value="1"/>
</dbReference>
<dbReference type="Gene3D" id="3.40.30.10">
    <property type="entry name" value="Glutaredoxin"/>
    <property type="match status" value="1"/>
</dbReference>
<evidence type="ECO:0000313" key="4">
    <source>
        <dbReference type="Proteomes" id="UP000320653"/>
    </source>
</evidence>
<dbReference type="CDD" id="cd03012">
    <property type="entry name" value="TlpA_like_DipZ_like"/>
    <property type="match status" value="1"/>
</dbReference>
<gene>
    <name evidence="3" type="ORF">FHW37_105410</name>
</gene>
<comment type="caution">
    <text evidence="3">The sequence shown here is derived from an EMBL/GenBank/DDBJ whole genome shotgun (WGS) entry which is preliminary data.</text>
</comment>
<dbReference type="Proteomes" id="UP000320653">
    <property type="component" value="Unassembled WGS sequence"/>
</dbReference>
<dbReference type="InterPro" id="IPR050553">
    <property type="entry name" value="Thioredoxin_ResA/DsbE_sf"/>
</dbReference>
<keyword evidence="1" id="KW-0472">Membrane</keyword>
<dbReference type="GO" id="GO:0016491">
    <property type="term" value="F:oxidoreductase activity"/>
    <property type="evidence" value="ECO:0007669"/>
    <property type="project" value="InterPro"/>
</dbReference>
<feature type="transmembrane region" description="Helical" evidence="1">
    <location>
        <begin position="197"/>
        <end position="217"/>
    </location>
</feature>
<accession>A0A561QPJ1</accession>
<dbReference type="PROSITE" id="PS51352">
    <property type="entry name" value="THIOREDOXIN_2"/>
    <property type="match status" value="1"/>
</dbReference>
<dbReference type="Gene3D" id="2.60.120.260">
    <property type="entry name" value="Galactose-binding domain-like"/>
    <property type="match status" value="1"/>
</dbReference>
<name>A0A561QPJ1_9HYPH</name>
<feature type="transmembrane region" description="Helical" evidence="1">
    <location>
        <begin position="70"/>
        <end position="88"/>
    </location>
</feature>
<dbReference type="InterPro" id="IPR041017">
    <property type="entry name" value="Thioredoxin_10"/>
</dbReference>
<keyword evidence="1" id="KW-1133">Transmembrane helix</keyword>
<dbReference type="PANTHER" id="PTHR42852:SF13">
    <property type="entry name" value="PROTEIN DIPZ"/>
    <property type="match status" value="1"/>
</dbReference>
<dbReference type="InterPro" id="IPR036249">
    <property type="entry name" value="Thioredoxin-like_sf"/>
</dbReference>
<feature type="domain" description="Thioredoxin" evidence="2">
    <location>
        <begin position="296"/>
        <end position="447"/>
    </location>
</feature>
<evidence type="ECO:0000259" key="2">
    <source>
        <dbReference type="PROSITE" id="PS51352"/>
    </source>
</evidence>
<dbReference type="Pfam" id="PF17991">
    <property type="entry name" value="Thioredoxin_10"/>
    <property type="match status" value="1"/>
</dbReference>
<dbReference type="InterPro" id="IPR013740">
    <property type="entry name" value="Redoxin"/>
</dbReference>
<evidence type="ECO:0000313" key="3">
    <source>
        <dbReference type="EMBL" id="TWF52308.1"/>
    </source>
</evidence>
<dbReference type="Pfam" id="PF08534">
    <property type="entry name" value="Redoxin"/>
    <property type="match status" value="1"/>
</dbReference>
<organism evidence="3 4">
    <name type="scientific">Neorhizobium alkalisoli</name>
    <dbReference type="NCBI Taxonomy" id="528178"/>
    <lineage>
        <taxon>Bacteria</taxon>
        <taxon>Pseudomonadati</taxon>
        <taxon>Pseudomonadota</taxon>
        <taxon>Alphaproteobacteria</taxon>
        <taxon>Hyphomicrobiales</taxon>
        <taxon>Rhizobiaceae</taxon>
        <taxon>Rhizobium/Agrobacterium group</taxon>
        <taxon>Neorhizobium</taxon>
    </lineage>
</organism>
<feature type="transmembrane region" description="Helical" evidence="1">
    <location>
        <begin position="40"/>
        <end position="64"/>
    </location>
</feature>
<dbReference type="AlphaFoldDB" id="A0A561QPJ1"/>
<keyword evidence="4" id="KW-1185">Reference proteome</keyword>